<dbReference type="InterPro" id="IPR005055">
    <property type="entry name" value="A10/PebIII"/>
</dbReference>
<gene>
    <name evidence="2" type="ORF">TGEB3V08_LOCUS9508</name>
</gene>
<dbReference type="SUPFAM" id="SSF100910">
    <property type="entry name" value="Chemosensory protein Csp2"/>
    <property type="match status" value="1"/>
</dbReference>
<accession>A0A7R9PQE6</accession>
<keyword evidence="1" id="KW-0732">Signal</keyword>
<proteinExistence type="predicted"/>
<dbReference type="AlphaFoldDB" id="A0A7R9PQE6"/>
<feature type="chain" id="PRO_5030700017" evidence="1">
    <location>
        <begin position="21"/>
        <end position="120"/>
    </location>
</feature>
<dbReference type="Pfam" id="PF03392">
    <property type="entry name" value="OS-D"/>
    <property type="match status" value="1"/>
</dbReference>
<protein>
    <submittedName>
        <fullName evidence="2">Uncharacterized protein</fullName>
    </submittedName>
</protein>
<reference evidence="2" key="1">
    <citation type="submission" date="2020-11" db="EMBL/GenBank/DDBJ databases">
        <authorList>
            <person name="Tran Van P."/>
        </authorList>
    </citation>
    <scope>NUCLEOTIDE SEQUENCE</scope>
</reference>
<name>A0A7R9PQE6_TIMGE</name>
<evidence type="ECO:0000256" key="1">
    <source>
        <dbReference type="SAM" id="SignalP"/>
    </source>
</evidence>
<dbReference type="EMBL" id="OE844459">
    <property type="protein sequence ID" value="CAD7605404.1"/>
    <property type="molecule type" value="Genomic_DNA"/>
</dbReference>
<evidence type="ECO:0000313" key="2">
    <source>
        <dbReference type="EMBL" id="CAD7605404.1"/>
    </source>
</evidence>
<dbReference type="Gene3D" id="1.10.2080.10">
    <property type="entry name" value="Insect odorant-binding protein A10/Ejaculatory bulb-specific protein 3"/>
    <property type="match status" value="1"/>
</dbReference>
<sequence length="120" mass="12967">MVAIRKTVAVLAALLAAASAILPNPDAVIADPAQVDTLVDCFKGVGACSEEYTRLIELAPVALATNFSNLSPEELEFTKKVTNYLAENKQEEWAKIRATFVKDDKSKEAVEMILNKPDGS</sequence>
<organism evidence="2">
    <name type="scientific">Timema genevievae</name>
    <name type="common">Walking stick</name>
    <dbReference type="NCBI Taxonomy" id="629358"/>
    <lineage>
        <taxon>Eukaryota</taxon>
        <taxon>Metazoa</taxon>
        <taxon>Ecdysozoa</taxon>
        <taxon>Arthropoda</taxon>
        <taxon>Hexapoda</taxon>
        <taxon>Insecta</taxon>
        <taxon>Pterygota</taxon>
        <taxon>Neoptera</taxon>
        <taxon>Polyneoptera</taxon>
        <taxon>Phasmatodea</taxon>
        <taxon>Timematodea</taxon>
        <taxon>Timematoidea</taxon>
        <taxon>Timematidae</taxon>
        <taxon>Timema</taxon>
    </lineage>
</organism>
<feature type="signal peptide" evidence="1">
    <location>
        <begin position="1"/>
        <end position="20"/>
    </location>
</feature>
<dbReference type="InterPro" id="IPR036682">
    <property type="entry name" value="OS_D_A10/PebIII_sf"/>
</dbReference>